<proteinExistence type="predicted"/>
<dbReference type="EMBL" id="JAJJMB010017645">
    <property type="protein sequence ID" value="KAI3836497.1"/>
    <property type="molecule type" value="Genomic_DNA"/>
</dbReference>
<reference evidence="2" key="1">
    <citation type="submission" date="2022-04" db="EMBL/GenBank/DDBJ databases">
        <title>A functionally conserved STORR gene fusion in Papaver species that diverged 16.8 million years ago.</title>
        <authorList>
            <person name="Catania T."/>
        </authorList>
    </citation>
    <scope>NUCLEOTIDE SEQUENCE</scope>
    <source>
        <strain evidence="2">S-188037</strain>
    </source>
</reference>
<evidence type="ECO:0000313" key="3">
    <source>
        <dbReference type="Proteomes" id="UP001202328"/>
    </source>
</evidence>
<gene>
    <name evidence="2" type="ORF">MKW98_008258</name>
</gene>
<name>A0AAD4RW43_9MAGN</name>
<keyword evidence="3" id="KW-1185">Reference proteome</keyword>
<feature type="compositionally biased region" description="Basic and acidic residues" evidence="1">
    <location>
        <begin position="217"/>
        <end position="229"/>
    </location>
</feature>
<accession>A0AAD4RW43</accession>
<evidence type="ECO:0000313" key="2">
    <source>
        <dbReference type="EMBL" id="KAI3836497.1"/>
    </source>
</evidence>
<dbReference type="Proteomes" id="UP001202328">
    <property type="component" value="Unassembled WGS sequence"/>
</dbReference>
<organism evidence="2 3">
    <name type="scientific">Papaver atlanticum</name>
    <dbReference type="NCBI Taxonomy" id="357466"/>
    <lineage>
        <taxon>Eukaryota</taxon>
        <taxon>Viridiplantae</taxon>
        <taxon>Streptophyta</taxon>
        <taxon>Embryophyta</taxon>
        <taxon>Tracheophyta</taxon>
        <taxon>Spermatophyta</taxon>
        <taxon>Magnoliopsida</taxon>
        <taxon>Ranunculales</taxon>
        <taxon>Papaveraceae</taxon>
        <taxon>Papaveroideae</taxon>
        <taxon>Papaver</taxon>
    </lineage>
</organism>
<comment type="caution">
    <text evidence="2">The sequence shown here is derived from an EMBL/GenBank/DDBJ whole genome shotgun (WGS) entry which is preliminary data.</text>
</comment>
<evidence type="ECO:0000256" key="1">
    <source>
        <dbReference type="SAM" id="MobiDB-lite"/>
    </source>
</evidence>
<dbReference type="AlphaFoldDB" id="A0AAD4RW43"/>
<protein>
    <submittedName>
        <fullName evidence="2">Uncharacterized protein</fullName>
    </submittedName>
</protein>
<feature type="region of interest" description="Disordered" evidence="1">
    <location>
        <begin position="135"/>
        <end position="190"/>
    </location>
</feature>
<sequence>MLAKKAISVIAERASAWKEEAPSLGEDIGDLVALKDKFIVLDDEAAMAFLLGNPMALLLGNPNEALAEKVIAFKEKAALLGALKEKAFGLDDEKLLPNYKMKKVHSWDQLPTGSSPDRKLRRTGSYEQLATTADEFDLGLSKTSQPQQKEEKEMDDYQIQLVGPAEHETDLGLPPSIQPQQKEEEEDDYEVECRESFKRVFRSVHASSHPDIIYKPSRKELDPNSPDFDQKVNKLIESVINPCQDSSEDSDTDSGD</sequence>
<feature type="region of interest" description="Disordered" evidence="1">
    <location>
        <begin position="208"/>
        <end position="229"/>
    </location>
</feature>